<name>A0A1H7Z531_OLID1</name>
<evidence type="ECO:0000256" key="5">
    <source>
        <dbReference type="ARBA" id="ARBA00023136"/>
    </source>
</evidence>
<feature type="transmembrane region" description="Helical" evidence="6">
    <location>
        <begin position="375"/>
        <end position="395"/>
    </location>
</feature>
<reference evidence="8" key="1">
    <citation type="submission" date="2016-10" db="EMBL/GenBank/DDBJ databases">
        <authorList>
            <person name="Varghese N."/>
            <person name="Submissions S."/>
        </authorList>
    </citation>
    <scope>NUCLEOTIDE SEQUENCE [LARGE SCALE GENOMIC DNA]</scope>
    <source>
        <strain evidence="8">DSM 18733</strain>
    </source>
</reference>
<evidence type="ECO:0000256" key="1">
    <source>
        <dbReference type="ARBA" id="ARBA00004651"/>
    </source>
</evidence>
<keyword evidence="4 6" id="KW-1133">Transmembrane helix</keyword>
<feature type="transmembrane region" description="Helical" evidence="6">
    <location>
        <begin position="12"/>
        <end position="33"/>
    </location>
</feature>
<dbReference type="Proteomes" id="UP000199421">
    <property type="component" value="Unassembled WGS sequence"/>
</dbReference>
<accession>A0A1H7Z531</accession>
<evidence type="ECO:0000313" key="7">
    <source>
        <dbReference type="EMBL" id="SEM52577.1"/>
    </source>
</evidence>
<gene>
    <name evidence="7" type="ORF">SAMN05661044_05400</name>
</gene>
<keyword evidence="3 6" id="KW-0812">Transmembrane</keyword>
<evidence type="ECO:0000256" key="6">
    <source>
        <dbReference type="SAM" id="Phobius"/>
    </source>
</evidence>
<dbReference type="AlphaFoldDB" id="A0A1H7Z531"/>
<dbReference type="PANTHER" id="PTHR33529:SF6">
    <property type="entry name" value="YJGP_YJGQ FAMILY PERMEASE"/>
    <property type="match status" value="1"/>
</dbReference>
<feature type="transmembrane region" description="Helical" evidence="6">
    <location>
        <begin position="433"/>
        <end position="452"/>
    </location>
</feature>
<dbReference type="InterPro" id="IPR005495">
    <property type="entry name" value="LptG/LptF_permease"/>
</dbReference>
<feature type="transmembrane region" description="Helical" evidence="6">
    <location>
        <begin position="401"/>
        <end position="421"/>
    </location>
</feature>
<dbReference type="OrthoDB" id="1096108at2"/>
<keyword evidence="8" id="KW-1185">Reference proteome</keyword>
<evidence type="ECO:0000313" key="8">
    <source>
        <dbReference type="Proteomes" id="UP000199421"/>
    </source>
</evidence>
<dbReference type="EMBL" id="FOAF01000015">
    <property type="protein sequence ID" value="SEM52577.1"/>
    <property type="molecule type" value="Genomic_DNA"/>
</dbReference>
<dbReference type="Pfam" id="PF03739">
    <property type="entry name" value="LptF_LptG"/>
    <property type="match status" value="1"/>
</dbReference>
<protein>
    <submittedName>
        <fullName evidence="7">Lipopolysaccharide export system permease protein</fullName>
    </submittedName>
</protein>
<keyword evidence="2" id="KW-1003">Cell membrane</keyword>
<dbReference type="GO" id="GO:0043190">
    <property type="term" value="C:ATP-binding cassette (ABC) transporter complex"/>
    <property type="evidence" value="ECO:0007669"/>
    <property type="project" value="TreeGrafter"/>
</dbReference>
<keyword evidence="5 6" id="KW-0472">Membrane</keyword>
<sequence length="492" mass="56173">MKKVHVLVLKAFIKPFIVTFFIVMFVLLMLFLFKYIDDLIGKGFEWYVILELLWYASAAQISMAMPLAMLLSSIMTFGNLGESYELVAIKAAGISLRKAMMPLIILVGFISISSFFFSDYILPITNLKMGSLLYDVRNKKADFLIKDGIFNSSIPGYSIRAQNKSKDGTILYNLIIYQHGNISRGTNVLLAKEGVMYNSRDNNYMILKLKDGVRYEETTAGDRSYNPRQQYTRYYFKQTEQKFDMSTFQMKRTDQELFSSHSMMLNLKQLKYYTDSTTRMLDSIRGRIFNEIKSNYKLFNTYQASHNKPLQNGKSTIHYKQSFEEIIPTDKRLMAINNSLTDTRYIKEVLEMKSKSDKDFGSTIIRYIIEYQKKFTLAASCLLLFSIGAPLGAIIRKGGLGLPVVMAIIFFLIYHIISTVAEKSAKEGNIDPVLGIWMAIIVLTPLGIFLTYKAATDSALFDIESYKLAVTKFFSKLKAFFNKKASKNGGAK</sequence>
<proteinExistence type="predicted"/>
<comment type="subcellular location">
    <subcellularLocation>
        <location evidence="1">Cell membrane</location>
        <topology evidence="1">Multi-pass membrane protein</topology>
    </subcellularLocation>
</comment>
<dbReference type="STRING" id="407022.SAMN05661044_05400"/>
<evidence type="ECO:0000256" key="2">
    <source>
        <dbReference type="ARBA" id="ARBA00022475"/>
    </source>
</evidence>
<evidence type="ECO:0000256" key="4">
    <source>
        <dbReference type="ARBA" id="ARBA00022989"/>
    </source>
</evidence>
<organism evidence="7 8">
    <name type="scientific">Olivibacter domesticus</name>
    <name type="common">Pseudosphingobacterium domesticum</name>
    <dbReference type="NCBI Taxonomy" id="407022"/>
    <lineage>
        <taxon>Bacteria</taxon>
        <taxon>Pseudomonadati</taxon>
        <taxon>Bacteroidota</taxon>
        <taxon>Sphingobacteriia</taxon>
        <taxon>Sphingobacteriales</taxon>
        <taxon>Sphingobacteriaceae</taxon>
        <taxon>Olivibacter</taxon>
    </lineage>
</organism>
<evidence type="ECO:0000256" key="3">
    <source>
        <dbReference type="ARBA" id="ARBA00022692"/>
    </source>
</evidence>
<dbReference type="PANTHER" id="PTHR33529">
    <property type="entry name" value="SLR0882 PROTEIN-RELATED"/>
    <property type="match status" value="1"/>
</dbReference>
<dbReference type="RefSeq" id="WP_093332579.1">
    <property type="nucleotide sequence ID" value="NZ_FOAF01000015.1"/>
</dbReference>
<feature type="transmembrane region" description="Helical" evidence="6">
    <location>
        <begin position="53"/>
        <end position="80"/>
    </location>
</feature>
<feature type="transmembrane region" description="Helical" evidence="6">
    <location>
        <begin position="100"/>
        <end position="122"/>
    </location>
</feature>
<dbReference type="GO" id="GO:0015920">
    <property type="term" value="P:lipopolysaccharide transport"/>
    <property type="evidence" value="ECO:0007669"/>
    <property type="project" value="TreeGrafter"/>
</dbReference>